<gene>
    <name evidence="1" type="ORF">AVDCRST_MAG11-370</name>
</gene>
<dbReference type="EMBL" id="CADCTU010000088">
    <property type="protein sequence ID" value="CAA9294458.1"/>
    <property type="molecule type" value="Genomic_DNA"/>
</dbReference>
<accession>A0A6J4K326</accession>
<organism evidence="1">
    <name type="scientific">uncultured Gemmatimonadaceae bacterium</name>
    <dbReference type="NCBI Taxonomy" id="246130"/>
    <lineage>
        <taxon>Bacteria</taxon>
        <taxon>Pseudomonadati</taxon>
        <taxon>Gemmatimonadota</taxon>
        <taxon>Gemmatimonadia</taxon>
        <taxon>Gemmatimonadales</taxon>
        <taxon>Gemmatimonadaceae</taxon>
        <taxon>environmental samples</taxon>
    </lineage>
</organism>
<reference evidence="1" key="1">
    <citation type="submission" date="2020-02" db="EMBL/GenBank/DDBJ databases">
        <authorList>
            <person name="Meier V. D."/>
        </authorList>
    </citation>
    <scope>NUCLEOTIDE SEQUENCE</scope>
    <source>
        <strain evidence="1">AVDCRST_MAG11</strain>
    </source>
</reference>
<name>A0A6J4K326_9BACT</name>
<sequence>MRRRRLGPPVAPSGMAAIGFVSGLAVGVLASTWPLEASSRALFSASRVRRFAALGYLSGRPSVDTARLLRDYIRWETHPLLRRRGEQVLRQVERYLD</sequence>
<proteinExistence type="predicted"/>
<protein>
    <submittedName>
        <fullName evidence="1">Uncharacterized protein</fullName>
    </submittedName>
</protein>
<dbReference type="AlphaFoldDB" id="A0A6J4K326"/>
<evidence type="ECO:0000313" key="1">
    <source>
        <dbReference type="EMBL" id="CAA9294458.1"/>
    </source>
</evidence>